<dbReference type="Proteomes" id="UP000008461">
    <property type="component" value="Chromosome"/>
</dbReference>
<evidence type="ECO:0000256" key="5">
    <source>
        <dbReference type="ARBA" id="ARBA00023077"/>
    </source>
</evidence>
<dbReference type="STRING" id="760192.Halhy_4807"/>
<dbReference type="InterPro" id="IPR000531">
    <property type="entry name" value="Beta-barrel_TonB"/>
</dbReference>
<evidence type="ECO:0000256" key="1">
    <source>
        <dbReference type="ARBA" id="ARBA00004571"/>
    </source>
</evidence>
<dbReference type="InterPro" id="IPR039426">
    <property type="entry name" value="TonB-dep_rcpt-like"/>
</dbReference>
<keyword evidence="13" id="KW-0675">Receptor</keyword>
<comment type="similarity">
    <text evidence="8 9">Belongs to the TonB-dependent receptor family.</text>
</comment>
<dbReference type="RefSeq" id="WP_013767178.1">
    <property type="nucleotide sequence ID" value="NC_015510.1"/>
</dbReference>
<dbReference type="EMBL" id="CP002691">
    <property type="protein sequence ID" value="AEE52640.1"/>
    <property type="molecule type" value="Genomic_DNA"/>
</dbReference>
<dbReference type="Pfam" id="PF07715">
    <property type="entry name" value="Plug"/>
    <property type="match status" value="1"/>
</dbReference>
<keyword evidence="6 8" id="KW-0472">Membrane</keyword>
<sequence>MKKLSLVLMLLLSGLASLLAQRTITGKVIDQGTKDPLIGATILAKGTSAGTVTDVDGSYSLSAPANATSLIISYTGFVTREIELGSSNVIDVELESDILNINEVVVVGYGTQQRRDITGTISSIKGSDLASSPVQSFDQALQGRAAGVNVSLPNGVLNNPPVFRIRGINSINLSSFPLIVLDGVPTFTGDQSGNNAANNVLSNINPNDIESIEILKDAAAAAIYGSRASAGVVLITTKRGKEGKTKISYDGWAGFTSAARRFDLLNAEEYVGYKNEAARNANLPDQFFLETIDGKQVDTDWYDYILQTGKSQNHGLSFSGGNSGTTYFLSLGYSNQEGMIVSNTFERLSGRLSLDHKLGKKVKVGANLGYTTNNNAAPSTGSLPGQAFGTSGLGRIPLVTAPNIPAYNADGSYNIASNNQPGRYRNLQQVGFVNPVTIIDLNSFTSEADQLQAAVFVDVNLFKGLTYRTQYGVDQLSVENLSFQTPIHGDGFGTNGAATNTVSSLERWNWQHLLTYDFSLAEKHNFSFLVGNEQQRTTSASWGAQRTVIGDPFFTSYQGNFTTIVPAGNGQGENYLLSYFGRLNYDFKKVFLITANLRQDEYSAFAPGKKAGIFWGTSAGLTLSEMGFWKNSLGNALNFFRIRGSYGEVGNNNGIGDFASLSTYGSGLYGTNATTGFNQAGNTNLSWETSRKTDIGINFGLLEDRLTGEITYFKNDIDGLILNSPQAPSKGIPGNSIQTNIGAMQNTGWEFGLAGTIIKKAKFSWTSNFNIAFMQNEVTALAAGNTDIFTATAGLETANIIRVGQSIGSLYVVPTDGVDPATGRRVFINAKGERVLYSHVVPSGQSRWTVQGTGATTAAVTVAADGKILGPVLPTYFGAWDNTFRFYGIDFNVQLQYSGGNYIYNGTKAGLRDQRFWNNDVEVLTRWQKDGDVTNIPRAVLGDNVSNGSAFPISENVEKGDFMRIRNITLGYTLPKNLTSRINVNNVRVYGTVNNAFLFTQYTGTDPEVSTNGNSNGAPGVDRNSVPMARTISVGLNVGF</sequence>
<reference evidence="13 14" key="1">
    <citation type="journal article" date="2011" name="Stand. Genomic Sci.">
        <title>Complete genome sequence of Haliscomenobacter hydrossis type strain (O).</title>
        <authorList>
            <consortium name="US DOE Joint Genome Institute (JGI-PGF)"/>
            <person name="Daligault H."/>
            <person name="Lapidus A."/>
            <person name="Zeytun A."/>
            <person name="Nolan M."/>
            <person name="Lucas S."/>
            <person name="Del Rio T.G."/>
            <person name="Tice H."/>
            <person name="Cheng J.F."/>
            <person name="Tapia R."/>
            <person name="Han C."/>
            <person name="Goodwin L."/>
            <person name="Pitluck S."/>
            <person name="Liolios K."/>
            <person name="Pagani I."/>
            <person name="Ivanova N."/>
            <person name="Huntemann M."/>
            <person name="Mavromatis K."/>
            <person name="Mikhailova N."/>
            <person name="Pati A."/>
            <person name="Chen A."/>
            <person name="Palaniappan K."/>
            <person name="Land M."/>
            <person name="Hauser L."/>
            <person name="Brambilla E.M."/>
            <person name="Rohde M."/>
            <person name="Verbarg S."/>
            <person name="Goker M."/>
            <person name="Bristow J."/>
            <person name="Eisen J.A."/>
            <person name="Markowitz V."/>
            <person name="Hugenholtz P."/>
            <person name="Kyrpides N.C."/>
            <person name="Klenk H.P."/>
            <person name="Woyke T."/>
        </authorList>
    </citation>
    <scope>NUCLEOTIDE SEQUENCE [LARGE SCALE GENOMIC DNA]</scope>
    <source>
        <strain evidence="14">ATCC 27775 / DSM 1100 / LMG 10767 / O</strain>
    </source>
</reference>
<dbReference type="InterPro" id="IPR012910">
    <property type="entry name" value="Plug_dom"/>
</dbReference>
<dbReference type="KEGG" id="hhy:Halhy_4807"/>
<reference key="2">
    <citation type="submission" date="2011-04" db="EMBL/GenBank/DDBJ databases">
        <title>Complete sequence of chromosome of Haliscomenobacter hydrossis DSM 1100.</title>
        <authorList>
            <consortium name="US DOE Joint Genome Institute (JGI-PGF)"/>
            <person name="Lucas S."/>
            <person name="Han J."/>
            <person name="Lapidus A."/>
            <person name="Bruce D."/>
            <person name="Goodwin L."/>
            <person name="Pitluck S."/>
            <person name="Peters L."/>
            <person name="Kyrpides N."/>
            <person name="Mavromatis K."/>
            <person name="Ivanova N."/>
            <person name="Ovchinnikova G."/>
            <person name="Pagani I."/>
            <person name="Daligault H."/>
            <person name="Detter J.C."/>
            <person name="Han C."/>
            <person name="Land M."/>
            <person name="Hauser L."/>
            <person name="Markowitz V."/>
            <person name="Cheng J.-F."/>
            <person name="Hugenholtz P."/>
            <person name="Woyke T."/>
            <person name="Wu D."/>
            <person name="Verbarg S."/>
            <person name="Frueling A."/>
            <person name="Brambilla E."/>
            <person name="Klenk H.-P."/>
            <person name="Eisen J.A."/>
        </authorList>
    </citation>
    <scope>NUCLEOTIDE SEQUENCE</scope>
    <source>
        <strain>DSM 1100</strain>
    </source>
</reference>
<keyword evidence="5 9" id="KW-0798">TonB box</keyword>
<keyword evidence="3 8" id="KW-1134">Transmembrane beta strand</keyword>
<dbReference type="InterPro" id="IPR023996">
    <property type="entry name" value="TonB-dep_OMP_SusC/RagA"/>
</dbReference>
<evidence type="ECO:0000256" key="3">
    <source>
        <dbReference type="ARBA" id="ARBA00022452"/>
    </source>
</evidence>
<evidence type="ECO:0000256" key="10">
    <source>
        <dbReference type="SAM" id="SignalP"/>
    </source>
</evidence>
<dbReference type="SUPFAM" id="SSF49464">
    <property type="entry name" value="Carboxypeptidase regulatory domain-like"/>
    <property type="match status" value="1"/>
</dbReference>
<keyword evidence="14" id="KW-1185">Reference proteome</keyword>
<dbReference type="NCBIfam" id="TIGR04057">
    <property type="entry name" value="SusC_RagA_signa"/>
    <property type="match status" value="1"/>
</dbReference>
<evidence type="ECO:0000313" key="13">
    <source>
        <dbReference type="EMBL" id="AEE52640.1"/>
    </source>
</evidence>
<dbReference type="Gene3D" id="2.40.170.20">
    <property type="entry name" value="TonB-dependent receptor, beta-barrel domain"/>
    <property type="match status" value="1"/>
</dbReference>
<name>F4KXY1_HALH1</name>
<dbReference type="Gene3D" id="2.170.130.10">
    <property type="entry name" value="TonB-dependent receptor, plug domain"/>
    <property type="match status" value="1"/>
</dbReference>
<feature type="chain" id="PRO_5003317267" evidence="10">
    <location>
        <begin position="21"/>
        <end position="1040"/>
    </location>
</feature>
<organism evidence="13 14">
    <name type="scientific">Haliscomenobacter hydrossis (strain ATCC 27775 / DSM 1100 / LMG 10767 / O)</name>
    <dbReference type="NCBI Taxonomy" id="760192"/>
    <lineage>
        <taxon>Bacteria</taxon>
        <taxon>Pseudomonadati</taxon>
        <taxon>Bacteroidota</taxon>
        <taxon>Saprospiria</taxon>
        <taxon>Saprospirales</taxon>
        <taxon>Haliscomenobacteraceae</taxon>
        <taxon>Haliscomenobacter</taxon>
    </lineage>
</organism>
<dbReference type="InterPro" id="IPR037066">
    <property type="entry name" value="Plug_dom_sf"/>
</dbReference>
<keyword evidence="7 8" id="KW-0998">Cell outer membrane</keyword>
<dbReference type="AlphaFoldDB" id="F4KXY1"/>
<dbReference type="SUPFAM" id="SSF56935">
    <property type="entry name" value="Porins"/>
    <property type="match status" value="1"/>
</dbReference>
<dbReference type="InterPro" id="IPR036942">
    <property type="entry name" value="Beta-barrel_TonB_sf"/>
</dbReference>
<keyword evidence="4 8" id="KW-0812">Transmembrane</keyword>
<dbReference type="InterPro" id="IPR023997">
    <property type="entry name" value="TonB-dep_OMP_SusC/RagA_CS"/>
</dbReference>
<proteinExistence type="inferred from homology"/>
<evidence type="ECO:0000256" key="8">
    <source>
        <dbReference type="PROSITE-ProRule" id="PRU01360"/>
    </source>
</evidence>
<dbReference type="eggNOG" id="COG4771">
    <property type="taxonomic scope" value="Bacteria"/>
</dbReference>
<dbReference type="Pfam" id="PF13715">
    <property type="entry name" value="CarbopepD_reg_2"/>
    <property type="match status" value="1"/>
</dbReference>
<keyword evidence="2 8" id="KW-0813">Transport</keyword>
<dbReference type="NCBIfam" id="TIGR04056">
    <property type="entry name" value="OMP_RagA_SusC"/>
    <property type="match status" value="1"/>
</dbReference>
<evidence type="ECO:0000256" key="4">
    <source>
        <dbReference type="ARBA" id="ARBA00022692"/>
    </source>
</evidence>
<dbReference type="OrthoDB" id="9768177at2"/>
<gene>
    <name evidence="13" type="ordered locus">Halhy_4807</name>
</gene>
<feature type="domain" description="TonB-dependent receptor-like beta-barrel" evidence="11">
    <location>
        <begin position="419"/>
        <end position="779"/>
    </location>
</feature>
<protein>
    <submittedName>
        <fullName evidence="13">TonB-dependent receptor plug</fullName>
    </submittedName>
</protein>
<evidence type="ECO:0000259" key="12">
    <source>
        <dbReference type="Pfam" id="PF07715"/>
    </source>
</evidence>
<dbReference type="Pfam" id="PF00593">
    <property type="entry name" value="TonB_dep_Rec_b-barrel"/>
    <property type="match status" value="1"/>
</dbReference>
<dbReference type="HOGENOM" id="CLU_004317_0_1_10"/>
<evidence type="ECO:0000259" key="11">
    <source>
        <dbReference type="Pfam" id="PF00593"/>
    </source>
</evidence>
<comment type="subcellular location">
    <subcellularLocation>
        <location evidence="1 8">Cell outer membrane</location>
        <topology evidence="1 8">Multi-pass membrane protein</topology>
    </subcellularLocation>
</comment>
<feature type="signal peptide" evidence="10">
    <location>
        <begin position="1"/>
        <end position="20"/>
    </location>
</feature>
<dbReference type="PROSITE" id="PS52016">
    <property type="entry name" value="TONB_DEPENDENT_REC_3"/>
    <property type="match status" value="1"/>
</dbReference>
<evidence type="ECO:0000256" key="9">
    <source>
        <dbReference type="RuleBase" id="RU003357"/>
    </source>
</evidence>
<accession>F4KXY1</accession>
<dbReference type="Gene3D" id="2.60.40.1120">
    <property type="entry name" value="Carboxypeptidase-like, regulatory domain"/>
    <property type="match status" value="1"/>
</dbReference>
<evidence type="ECO:0000313" key="14">
    <source>
        <dbReference type="Proteomes" id="UP000008461"/>
    </source>
</evidence>
<evidence type="ECO:0000256" key="6">
    <source>
        <dbReference type="ARBA" id="ARBA00023136"/>
    </source>
</evidence>
<feature type="domain" description="TonB-dependent receptor plug" evidence="12">
    <location>
        <begin position="114"/>
        <end position="232"/>
    </location>
</feature>
<evidence type="ECO:0000256" key="7">
    <source>
        <dbReference type="ARBA" id="ARBA00023237"/>
    </source>
</evidence>
<dbReference type="InterPro" id="IPR008969">
    <property type="entry name" value="CarboxyPept-like_regulatory"/>
</dbReference>
<evidence type="ECO:0000256" key="2">
    <source>
        <dbReference type="ARBA" id="ARBA00022448"/>
    </source>
</evidence>
<keyword evidence="10" id="KW-0732">Signal</keyword>
<dbReference type="GO" id="GO:0009279">
    <property type="term" value="C:cell outer membrane"/>
    <property type="evidence" value="ECO:0007669"/>
    <property type="project" value="UniProtKB-SubCell"/>
</dbReference>